<sequence length="66" mass="7211">MSTAWVLFIYLGLVVPLGLGTALFLVEQVRPDSRINLTLQWALDGLGAMPSVVVGLFGHRLFVVEL</sequence>
<dbReference type="AlphaFoldDB" id="A0A7X1KZM2"/>
<feature type="transmembrane region" description="Helical" evidence="5">
    <location>
        <begin position="38"/>
        <end position="58"/>
    </location>
</feature>
<feature type="transmembrane region" description="Helical" evidence="5">
    <location>
        <begin position="6"/>
        <end position="26"/>
    </location>
</feature>
<dbReference type="GO" id="GO:0016020">
    <property type="term" value="C:membrane"/>
    <property type="evidence" value="ECO:0007669"/>
    <property type="project" value="UniProtKB-SubCell"/>
</dbReference>
<evidence type="ECO:0000256" key="1">
    <source>
        <dbReference type="ARBA" id="ARBA00004141"/>
    </source>
</evidence>
<keyword evidence="7" id="KW-1185">Reference proteome</keyword>
<proteinExistence type="predicted"/>
<dbReference type="RefSeq" id="WP_185818910.1">
    <property type="nucleotide sequence ID" value="NZ_JACMYG010000031.1"/>
</dbReference>
<evidence type="ECO:0000313" key="6">
    <source>
        <dbReference type="EMBL" id="MBC2692632.1"/>
    </source>
</evidence>
<name>A0A7X1KZM2_9PSED</name>
<evidence type="ECO:0000256" key="2">
    <source>
        <dbReference type="ARBA" id="ARBA00022692"/>
    </source>
</evidence>
<keyword evidence="2 5" id="KW-0812">Transmembrane</keyword>
<dbReference type="SUPFAM" id="SSF161098">
    <property type="entry name" value="MetI-like"/>
    <property type="match status" value="1"/>
</dbReference>
<comment type="caution">
    <text evidence="6">The sequence shown here is derived from an EMBL/GenBank/DDBJ whole genome shotgun (WGS) entry which is preliminary data.</text>
</comment>
<dbReference type="InterPro" id="IPR035906">
    <property type="entry name" value="MetI-like_sf"/>
</dbReference>
<accession>A0A7X1KZM2</accession>
<organism evidence="6 7">
    <name type="scientific">Pseudomonas kielensis</name>
    <dbReference type="NCBI Taxonomy" id="2762577"/>
    <lineage>
        <taxon>Bacteria</taxon>
        <taxon>Pseudomonadati</taxon>
        <taxon>Pseudomonadota</taxon>
        <taxon>Gammaproteobacteria</taxon>
        <taxon>Pseudomonadales</taxon>
        <taxon>Pseudomonadaceae</taxon>
        <taxon>Pseudomonas</taxon>
    </lineage>
</organism>
<evidence type="ECO:0000256" key="3">
    <source>
        <dbReference type="ARBA" id="ARBA00022989"/>
    </source>
</evidence>
<evidence type="ECO:0000256" key="4">
    <source>
        <dbReference type="ARBA" id="ARBA00023136"/>
    </source>
</evidence>
<comment type="subcellular location">
    <subcellularLocation>
        <location evidence="1">Membrane</location>
        <topology evidence="1">Multi-pass membrane protein</topology>
    </subcellularLocation>
</comment>
<reference evidence="6 7" key="1">
    <citation type="submission" date="2020-08" db="EMBL/GenBank/DDBJ databases">
        <title>Pseudomonas sp. nov.</title>
        <authorList>
            <person name="Gieschler S."/>
            <person name="Fiedler G."/>
            <person name="Brinks E."/>
            <person name="Boehnlein C."/>
            <person name="Franz C.M.A.P."/>
            <person name="Kabisch J."/>
        </authorList>
    </citation>
    <scope>NUCLEOTIDE SEQUENCE [LARGE SCALE GENOMIC DNA]</scope>
    <source>
        <strain evidence="6 7">MBT-1</strain>
    </source>
</reference>
<dbReference type="Proteomes" id="UP000526003">
    <property type="component" value="Unassembled WGS sequence"/>
</dbReference>
<evidence type="ECO:0000313" key="7">
    <source>
        <dbReference type="Proteomes" id="UP000526003"/>
    </source>
</evidence>
<evidence type="ECO:0000256" key="5">
    <source>
        <dbReference type="SAM" id="Phobius"/>
    </source>
</evidence>
<keyword evidence="3 5" id="KW-1133">Transmembrane helix</keyword>
<gene>
    <name evidence="6" type="ORF">H7995_22850</name>
</gene>
<protein>
    <submittedName>
        <fullName evidence="6">Uncharacterized protein</fullName>
    </submittedName>
</protein>
<keyword evidence="4 5" id="KW-0472">Membrane</keyword>
<dbReference type="EMBL" id="JACMYG010000031">
    <property type="protein sequence ID" value="MBC2692632.1"/>
    <property type="molecule type" value="Genomic_DNA"/>
</dbReference>